<evidence type="ECO:0000313" key="4">
    <source>
        <dbReference type="EMBL" id="KAL3798195.1"/>
    </source>
</evidence>
<dbReference type="Pfam" id="PF04912">
    <property type="entry name" value="Dynamitin"/>
    <property type="match status" value="1"/>
</dbReference>
<dbReference type="EMBL" id="JABMIG020000048">
    <property type="protein sequence ID" value="KAL3798195.1"/>
    <property type="molecule type" value="Genomic_DNA"/>
</dbReference>
<keyword evidence="2" id="KW-0963">Cytoplasm</keyword>
<organism evidence="4 5">
    <name type="scientific">Cyclotella cryptica</name>
    <dbReference type="NCBI Taxonomy" id="29204"/>
    <lineage>
        <taxon>Eukaryota</taxon>
        <taxon>Sar</taxon>
        <taxon>Stramenopiles</taxon>
        <taxon>Ochrophyta</taxon>
        <taxon>Bacillariophyta</taxon>
        <taxon>Coscinodiscophyceae</taxon>
        <taxon>Thalassiosirophycidae</taxon>
        <taxon>Stephanodiscales</taxon>
        <taxon>Stephanodiscaceae</taxon>
        <taxon>Cyclotella</taxon>
    </lineage>
</organism>
<feature type="region of interest" description="Disordered" evidence="3">
    <location>
        <begin position="1"/>
        <end position="51"/>
    </location>
</feature>
<proteinExistence type="predicted"/>
<keyword evidence="5" id="KW-1185">Reference proteome</keyword>
<name>A0ABD3QKE5_9STRA</name>
<dbReference type="InterPro" id="IPR028133">
    <property type="entry name" value="Dynamitin"/>
</dbReference>
<comment type="subcellular location">
    <subcellularLocation>
        <location evidence="1">Cytoplasm</location>
    </subcellularLocation>
</comment>
<dbReference type="Proteomes" id="UP001516023">
    <property type="component" value="Unassembled WGS sequence"/>
</dbReference>
<protein>
    <submittedName>
        <fullName evidence="4">Uncharacterized protein</fullName>
    </submittedName>
</protein>
<evidence type="ECO:0000256" key="2">
    <source>
        <dbReference type="ARBA" id="ARBA00022490"/>
    </source>
</evidence>
<dbReference type="PANTHER" id="PTHR15346">
    <property type="entry name" value="DYNACTIN SUBUNIT"/>
    <property type="match status" value="1"/>
</dbReference>
<reference evidence="4 5" key="1">
    <citation type="journal article" date="2020" name="G3 (Bethesda)">
        <title>Improved Reference Genome for Cyclotella cryptica CCMP332, a Model for Cell Wall Morphogenesis, Salinity Adaptation, and Lipid Production in Diatoms (Bacillariophyta).</title>
        <authorList>
            <person name="Roberts W.R."/>
            <person name="Downey K.M."/>
            <person name="Ruck E.C."/>
            <person name="Traller J.C."/>
            <person name="Alverson A.J."/>
        </authorList>
    </citation>
    <scope>NUCLEOTIDE SEQUENCE [LARGE SCALE GENOMIC DNA]</scope>
    <source>
        <strain evidence="4 5">CCMP332</strain>
    </source>
</reference>
<dbReference type="GO" id="GO:0005737">
    <property type="term" value="C:cytoplasm"/>
    <property type="evidence" value="ECO:0007669"/>
    <property type="project" value="UniProtKB-SubCell"/>
</dbReference>
<accession>A0ABD3QKE5</accession>
<gene>
    <name evidence="4" type="ORF">HJC23_005756</name>
</gene>
<feature type="compositionally biased region" description="Pro residues" evidence="3">
    <location>
        <begin position="34"/>
        <end position="44"/>
    </location>
</feature>
<evidence type="ECO:0000313" key="5">
    <source>
        <dbReference type="Proteomes" id="UP001516023"/>
    </source>
</evidence>
<sequence length="403" mass="44346">MTIDTTMASIEHTADEAGGEAIFSSDGLPSLSAPIPPPLPPLPPNEGGDAVIQETSDPAVAFETFVMKRNDEGGGWGVLSSSADRLQREEEDRFMTMEDPRRRLLRLKAEMEELEVEWAKQQSSSEKPDKSDNNADDDEFQILSRELKSRLESMGFGDDSTSSLAAMLRGRQADLSSVISRDLEKFAAKSTDDTENITHREGEEKGKIIYELYRSSGDKLTASHREASLEERLRHLEMAVGADGVGGDNRSLVEQVEEAMRLAKEVDAKEVEKLAAKAKVIRSDLEAAARAKAKLSSSSNNPTLSPQDAQTITSLHNQLIELEGISSHLPALTTRLAELATLHSNAAEFGIRLDAAETTLNRSEAMLSHLEEVVSRVERGWVENMERVERNVKFLDDMVAGKK</sequence>
<evidence type="ECO:0000256" key="1">
    <source>
        <dbReference type="ARBA" id="ARBA00004496"/>
    </source>
</evidence>
<feature type="region of interest" description="Disordered" evidence="3">
    <location>
        <begin position="116"/>
        <end position="137"/>
    </location>
</feature>
<dbReference type="AlphaFoldDB" id="A0ABD3QKE5"/>
<evidence type="ECO:0000256" key="3">
    <source>
        <dbReference type="SAM" id="MobiDB-lite"/>
    </source>
</evidence>
<comment type="caution">
    <text evidence="4">The sequence shown here is derived from an EMBL/GenBank/DDBJ whole genome shotgun (WGS) entry which is preliminary data.</text>
</comment>